<proteinExistence type="predicted"/>
<dbReference type="Proteomes" id="UP000031166">
    <property type="component" value="Unassembled WGS sequence"/>
</dbReference>
<sequence length="190" mass="21584">MKDIDDGEFYIPVREYLTDHEDRALTYSTVDTHFSPMGCYLTHKAIMASLGVTVGPVPFNRRVVAMGDVGSRFPAAHLCSADYYPDLGHMEGGIVDPKRIELVEGARQIGTRIVYANPGAPVQKKVVAFANSFFELGFEANRISWWMSRWFSEFHFIWSPEVDFDYVERVKPNIVIAQTIERFLVRAPTS</sequence>
<evidence type="ECO:0000313" key="2">
    <source>
        <dbReference type="Proteomes" id="UP000031166"/>
    </source>
</evidence>
<dbReference type="STRING" id="172043.RM53_00975"/>
<organism evidence="1 2">
    <name type="scientific">Brevundimonas nasdae</name>
    <dbReference type="NCBI Taxonomy" id="172043"/>
    <lineage>
        <taxon>Bacteria</taxon>
        <taxon>Pseudomonadati</taxon>
        <taxon>Pseudomonadota</taxon>
        <taxon>Alphaproteobacteria</taxon>
        <taxon>Caulobacterales</taxon>
        <taxon>Caulobacteraceae</taxon>
        <taxon>Brevundimonas</taxon>
    </lineage>
</organism>
<dbReference type="AlphaFoldDB" id="A0A0B4D8W5"/>
<gene>
    <name evidence="1" type="ORF">RM53_00975</name>
</gene>
<comment type="caution">
    <text evidence="1">The sequence shown here is derived from an EMBL/GenBank/DDBJ whole genome shotgun (WGS) entry which is preliminary data.</text>
</comment>
<reference evidence="1 2" key="1">
    <citation type="submission" date="2014-12" db="EMBL/GenBank/DDBJ databases">
        <title>Genome sequencing of Brevundimonas nasdae TPW30.</title>
        <authorList>
            <person name="Tan P.W."/>
            <person name="Chan K.-G."/>
        </authorList>
    </citation>
    <scope>NUCLEOTIDE SEQUENCE [LARGE SCALE GENOMIC DNA]</scope>
    <source>
        <strain evidence="1 2">TPW30</strain>
    </source>
</reference>
<name>A0A0B4D8W5_9CAUL</name>
<protein>
    <submittedName>
        <fullName evidence="1">Uncharacterized protein</fullName>
    </submittedName>
</protein>
<dbReference type="EMBL" id="JWSY01000003">
    <property type="protein sequence ID" value="KIC60710.1"/>
    <property type="molecule type" value="Genomic_DNA"/>
</dbReference>
<evidence type="ECO:0000313" key="1">
    <source>
        <dbReference type="EMBL" id="KIC60710.1"/>
    </source>
</evidence>
<accession>A0A0B4D8W5</accession>